<evidence type="ECO:0008006" key="4">
    <source>
        <dbReference type="Google" id="ProtNLM"/>
    </source>
</evidence>
<proteinExistence type="predicted"/>
<dbReference type="Pfam" id="PF10327">
    <property type="entry name" value="7TM_GPCR_Sri"/>
    <property type="match status" value="1"/>
</dbReference>
<dbReference type="AlphaFoldDB" id="A0A9P1IZZ5"/>
<dbReference type="EMBL" id="CANHGI010000005">
    <property type="protein sequence ID" value="CAI5452503.1"/>
    <property type="molecule type" value="Genomic_DNA"/>
</dbReference>
<reference evidence="2" key="1">
    <citation type="submission" date="2022-11" db="EMBL/GenBank/DDBJ databases">
        <authorList>
            <person name="Kikuchi T."/>
        </authorList>
    </citation>
    <scope>NUCLEOTIDE SEQUENCE</scope>
    <source>
        <strain evidence="2">PS1010</strain>
    </source>
</reference>
<dbReference type="InterPro" id="IPR019429">
    <property type="entry name" value="7TM_GPCR_serpentine_rcpt_Sri"/>
</dbReference>
<accession>A0A9P1IZZ5</accession>
<name>A0A9P1IZZ5_9PELO</name>
<dbReference type="OrthoDB" id="5856628at2759"/>
<keyword evidence="3" id="KW-1185">Reference proteome</keyword>
<feature type="transmembrane region" description="Helical" evidence="1">
    <location>
        <begin position="91"/>
        <end position="115"/>
    </location>
</feature>
<evidence type="ECO:0000313" key="2">
    <source>
        <dbReference type="EMBL" id="CAI5452503.1"/>
    </source>
</evidence>
<comment type="caution">
    <text evidence="2">The sequence shown here is derived from an EMBL/GenBank/DDBJ whole genome shotgun (WGS) entry which is preliminary data.</text>
</comment>
<organism evidence="2 3">
    <name type="scientific">Caenorhabditis angaria</name>
    <dbReference type="NCBI Taxonomy" id="860376"/>
    <lineage>
        <taxon>Eukaryota</taxon>
        <taxon>Metazoa</taxon>
        <taxon>Ecdysozoa</taxon>
        <taxon>Nematoda</taxon>
        <taxon>Chromadorea</taxon>
        <taxon>Rhabditida</taxon>
        <taxon>Rhabditina</taxon>
        <taxon>Rhabditomorpha</taxon>
        <taxon>Rhabditoidea</taxon>
        <taxon>Rhabditidae</taxon>
        <taxon>Peloderinae</taxon>
        <taxon>Caenorhabditis</taxon>
    </lineage>
</organism>
<keyword evidence="1" id="KW-0472">Membrane</keyword>
<evidence type="ECO:0000313" key="3">
    <source>
        <dbReference type="Proteomes" id="UP001152747"/>
    </source>
</evidence>
<evidence type="ECO:0000256" key="1">
    <source>
        <dbReference type="SAM" id="Phobius"/>
    </source>
</evidence>
<gene>
    <name evidence="2" type="ORF">CAMP_LOCUS15140</name>
</gene>
<feature type="transmembrane region" description="Helical" evidence="1">
    <location>
        <begin position="43"/>
        <end position="70"/>
    </location>
</feature>
<sequence>MFAIFICIYLNDNDVMEFMKKNYPKNIEIVKIPGIYIIANNTIIAVCCLSAVGVFIAIIILYISICYRIFDQVRSQQNKMSRIQKNHQRKVLIELSIQTIIKLLSVGIYAFWWAFLFVFRPNGNLNFFTLISHTTFVAAPIPGTLFMLFKHPTYFRRSKIKSITSTIMFMRSSVVHHQ</sequence>
<keyword evidence="1" id="KW-0812">Transmembrane</keyword>
<protein>
    <recommendedName>
        <fullName evidence="4">7TM GPCR serpentine receptor class x (Srx) domain-containing protein</fullName>
    </recommendedName>
</protein>
<dbReference type="Proteomes" id="UP001152747">
    <property type="component" value="Unassembled WGS sequence"/>
</dbReference>
<feature type="transmembrane region" description="Helical" evidence="1">
    <location>
        <begin position="127"/>
        <end position="149"/>
    </location>
</feature>
<keyword evidence="1" id="KW-1133">Transmembrane helix</keyword>